<dbReference type="InterPro" id="IPR001387">
    <property type="entry name" value="Cro/C1-type_HTH"/>
</dbReference>
<keyword evidence="2" id="KW-0540">Nuclease</keyword>
<dbReference type="Pfam" id="PF05685">
    <property type="entry name" value="Uma2"/>
    <property type="match status" value="1"/>
</dbReference>
<dbReference type="InterPro" id="IPR011335">
    <property type="entry name" value="Restrct_endonuc-II-like"/>
</dbReference>
<accession>A0A2Y9BDP9</accession>
<dbReference type="AlphaFoldDB" id="A0A2Y9BDP9"/>
<evidence type="ECO:0000259" key="1">
    <source>
        <dbReference type="PROSITE" id="PS50943"/>
    </source>
</evidence>
<dbReference type="SUPFAM" id="SSF47413">
    <property type="entry name" value="lambda repressor-like DNA-binding domains"/>
    <property type="match status" value="1"/>
</dbReference>
<dbReference type="InterPro" id="IPR012296">
    <property type="entry name" value="Nuclease_put_TT1808"/>
</dbReference>
<dbReference type="GO" id="GO:0003677">
    <property type="term" value="F:DNA binding"/>
    <property type="evidence" value="ECO:0007669"/>
    <property type="project" value="InterPro"/>
</dbReference>
<comment type="caution">
    <text evidence="2">The sequence shown here is derived from an EMBL/GenBank/DDBJ whole genome shotgun (WGS) entry which is preliminary data.</text>
</comment>
<dbReference type="PANTHER" id="PTHR34107:SF4">
    <property type="entry name" value="SLL1222 PROTEIN"/>
    <property type="match status" value="1"/>
</dbReference>
<name>A0A2Y9BDP9_9FIRM</name>
<dbReference type="PROSITE" id="PS50943">
    <property type="entry name" value="HTH_CROC1"/>
    <property type="match status" value="1"/>
</dbReference>
<protein>
    <submittedName>
        <fullName evidence="2">Uma2 family endonuclease</fullName>
    </submittedName>
</protein>
<gene>
    <name evidence="2" type="ORF">A8806_10760</name>
</gene>
<dbReference type="Gene3D" id="1.10.260.40">
    <property type="entry name" value="lambda repressor-like DNA-binding domains"/>
    <property type="match status" value="1"/>
</dbReference>
<keyword evidence="2" id="KW-0255">Endonuclease</keyword>
<keyword evidence="3" id="KW-1185">Reference proteome</keyword>
<feature type="domain" description="HTH cro/C1-type" evidence="1">
    <location>
        <begin position="6"/>
        <end position="61"/>
    </location>
</feature>
<organism evidence="2 3">
    <name type="scientific">Faecalicatena orotica</name>
    <dbReference type="NCBI Taxonomy" id="1544"/>
    <lineage>
        <taxon>Bacteria</taxon>
        <taxon>Bacillati</taxon>
        <taxon>Bacillota</taxon>
        <taxon>Clostridia</taxon>
        <taxon>Lachnospirales</taxon>
        <taxon>Lachnospiraceae</taxon>
        <taxon>Faecalicatena</taxon>
    </lineage>
</organism>
<proteinExistence type="predicted"/>
<dbReference type="PANTHER" id="PTHR34107">
    <property type="entry name" value="SLL0198 PROTEIN-RELATED"/>
    <property type="match status" value="1"/>
</dbReference>
<dbReference type="EMBL" id="QGDL01000007">
    <property type="protein sequence ID" value="PWJ28912.1"/>
    <property type="molecule type" value="Genomic_DNA"/>
</dbReference>
<dbReference type="Proteomes" id="UP000245845">
    <property type="component" value="Unassembled WGS sequence"/>
</dbReference>
<dbReference type="GO" id="GO:0004519">
    <property type="term" value="F:endonuclease activity"/>
    <property type="evidence" value="ECO:0007669"/>
    <property type="project" value="UniProtKB-KW"/>
</dbReference>
<dbReference type="InterPro" id="IPR008538">
    <property type="entry name" value="Uma2"/>
</dbReference>
<dbReference type="InterPro" id="IPR010982">
    <property type="entry name" value="Lambda_DNA-bd_dom_sf"/>
</dbReference>
<sequence length="255" mass="29303">MTIQEMKQLMQERGYTYAQIADLSGVPLGTVQKIFNGETKGLRYDILTALEGIFKEPMAVMESCAAYGEEKKPGMYTIEDYRALPEEQRVELIDGYFYDMAAPTTFHQLIAGEVYRQIANYIIDQGGACTPFISPIDVQLDNDEKTMIQPDVIIVCKPDQIERRNIMGAPDFVLEVISPGTKRRDHVVKLFKYEQAGVREYWIVDPYKKRVLVYFFQREASPVIYPIDADIPVNIYEGKLTIKFQQIAKWGEQED</sequence>
<dbReference type="OrthoDB" id="9808428at2"/>
<dbReference type="SMART" id="SM00530">
    <property type="entry name" value="HTH_XRE"/>
    <property type="match status" value="1"/>
</dbReference>
<dbReference type="CDD" id="cd00093">
    <property type="entry name" value="HTH_XRE"/>
    <property type="match status" value="1"/>
</dbReference>
<dbReference type="RefSeq" id="WP_109731458.1">
    <property type="nucleotide sequence ID" value="NZ_BAAACK010000011.1"/>
</dbReference>
<dbReference type="Gene3D" id="3.90.1570.10">
    <property type="entry name" value="tt1808, chain A"/>
    <property type="match status" value="1"/>
</dbReference>
<evidence type="ECO:0000313" key="3">
    <source>
        <dbReference type="Proteomes" id="UP000245845"/>
    </source>
</evidence>
<dbReference type="Pfam" id="PF01381">
    <property type="entry name" value="HTH_3"/>
    <property type="match status" value="1"/>
</dbReference>
<dbReference type="CDD" id="cd06260">
    <property type="entry name" value="DUF820-like"/>
    <property type="match status" value="1"/>
</dbReference>
<keyword evidence="2" id="KW-0378">Hydrolase</keyword>
<reference evidence="2 3" key="1">
    <citation type="submission" date="2018-05" db="EMBL/GenBank/DDBJ databases">
        <title>The Hungate 1000. A catalogue of reference genomes from the rumen microbiome.</title>
        <authorList>
            <person name="Kelly W."/>
        </authorList>
    </citation>
    <scope>NUCLEOTIDE SEQUENCE [LARGE SCALE GENOMIC DNA]</scope>
    <source>
        <strain evidence="2 3">NLAE-zl-C242</strain>
    </source>
</reference>
<dbReference type="SUPFAM" id="SSF52980">
    <property type="entry name" value="Restriction endonuclease-like"/>
    <property type="match status" value="1"/>
</dbReference>
<evidence type="ECO:0000313" key="2">
    <source>
        <dbReference type="EMBL" id="PWJ28912.1"/>
    </source>
</evidence>